<dbReference type="PANTHER" id="PTHR30036">
    <property type="entry name" value="D-XYLOSE-BINDING PERIPLASMIC PROTEIN"/>
    <property type="match status" value="1"/>
</dbReference>
<protein>
    <submittedName>
        <fullName evidence="6">Sugar ABC transporter substrate-binding protein</fullName>
    </submittedName>
</protein>
<feature type="region of interest" description="Disordered" evidence="4">
    <location>
        <begin position="1"/>
        <end position="20"/>
    </location>
</feature>
<accession>A0ABV7AGV3</accession>
<evidence type="ECO:0000313" key="6">
    <source>
        <dbReference type="EMBL" id="MFC2968420.1"/>
    </source>
</evidence>
<evidence type="ECO:0000256" key="3">
    <source>
        <dbReference type="ARBA" id="ARBA00022729"/>
    </source>
</evidence>
<dbReference type="EMBL" id="JBHRSK010000006">
    <property type="protein sequence ID" value="MFC2968420.1"/>
    <property type="molecule type" value="Genomic_DNA"/>
</dbReference>
<comment type="similarity">
    <text evidence="2">Belongs to the bacterial solute-binding protein 2 family.</text>
</comment>
<feature type="domain" description="Periplasmic binding protein" evidence="5">
    <location>
        <begin position="76"/>
        <end position="338"/>
    </location>
</feature>
<keyword evidence="3" id="KW-0732">Signal</keyword>
<dbReference type="Proteomes" id="UP001595443">
    <property type="component" value="Unassembled WGS sequence"/>
</dbReference>
<comment type="subcellular location">
    <subcellularLocation>
        <location evidence="1">Periplasm</location>
    </subcellularLocation>
</comment>
<dbReference type="Gene3D" id="3.40.50.2300">
    <property type="match status" value="2"/>
</dbReference>
<dbReference type="SUPFAM" id="SSF53822">
    <property type="entry name" value="Periplasmic binding protein-like I"/>
    <property type="match status" value="1"/>
</dbReference>
<evidence type="ECO:0000256" key="4">
    <source>
        <dbReference type="SAM" id="MobiDB-lite"/>
    </source>
</evidence>
<dbReference type="RefSeq" id="WP_377833120.1">
    <property type="nucleotide sequence ID" value="NZ_JBHRSK010000006.1"/>
</dbReference>
<gene>
    <name evidence="6" type="ORF">ACFOES_09970</name>
</gene>
<organism evidence="6 7">
    <name type="scientific">Acidimangrovimonas pyrenivorans</name>
    <dbReference type="NCBI Taxonomy" id="2030798"/>
    <lineage>
        <taxon>Bacteria</taxon>
        <taxon>Pseudomonadati</taxon>
        <taxon>Pseudomonadota</taxon>
        <taxon>Alphaproteobacteria</taxon>
        <taxon>Rhodobacterales</taxon>
        <taxon>Paracoccaceae</taxon>
        <taxon>Acidimangrovimonas</taxon>
    </lineage>
</organism>
<proteinExistence type="inferred from homology"/>
<dbReference type="Pfam" id="PF13407">
    <property type="entry name" value="Peripla_BP_4"/>
    <property type="match status" value="1"/>
</dbReference>
<dbReference type="InterPro" id="IPR050555">
    <property type="entry name" value="Bact_Solute-Bind_Prot2"/>
</dbReference>
<dbReference type="InterPro" id="IPR025997">
    <property type="entry name" value="SBP_2_dom"/>
</dbReference>
<evidence type="ECO:0000256" key="1">
    <source>
        <dbReference type="ARBA" id="ARBA00004418"/>
    </source>
</evidence>
<reference evidence="7" key="1">
    <citation type="journal article" date="2019" name="Int. J. Syst. Evol. Microbiol.">
        <title>The Global Catalogue of Microorganisms (GCM) 10K type strain sequencing project: providing services to taxonomists for standard genome sequencing and annotation.</title>
        <authorList>
            <consortium name="The Broad Institute Genomics Platform"/>
            <consortium name="The Broad Institute Genome Sequencing Center for Infectious Disease"/>
            <person name="Wu L."/>
            <person name="Ma J."/>
        </authorList>
    </citation>
    <scope>NUCLEOTIDE SEQUENCE [LARGE SCALE GENOMIC DNA]</scope>
    <source>
        <strain evidence="7">KCTC 62192</strain>
    </source>
</reference>
<dbReference type="PANTHER" id="PTHR30036:SF1">
    <property type="entry name" value="D-XYLOSE-BINDING PERIPLASMIC PROTEIN"/>
    <property type="match status" value="1"/>
</dbReference>
<evidence type="ECO:0000256" key="2">
    <source>
        <dbReference type="ARBA" id="ARBA00007639"/>
    </source>
</evidence>
<evidence type="ECO:0000313" key="7">
    <source>
        <dbReference type="Proteomes" id="UP001595443"/>
    </source>
</evidence>
<evidence type="ECO:0000259" key="5">
    <source>
        <dbReference type="Pfam" id="PF13407"/>
    </source>
</evidence>
<sequence>MPFTQPHTPQTAAGPRTRRRRSAARLLTTAAVALGLGAGVAAAQGLTATSFSADFSAMAQLKAVAAKGQGKIGILLPETTTSARYTSFDAPYLKQAFKAAGLSPDQFIITNAQGSESSELTQAQSDISQGATVLVMDPISSGVGASIETYAKQHGVPVIDYDRLTLGGSRGYYVSFDNVAVGKLIGQGMEQCLKDWKVKSPQILVMRGAPTDNNATLFAKGYMDVLKPKFASGAYKNVGEPAGTWDPAKARTTFEEQFTAHPDMNAAVVPNDDNANAVISYLKTLKVPPHSFPTTGQDATLTGMQNVLTGYQCGSVYKPIYLEAQAAAALALYLRAGEAPPAGLVNGKTMDSQAKTEVPSVLLKPLWVTQKNMAATVVADGFVPAKKLCAGGTMAKACKAAGINPAMGS</sequence>
<keyword evidence="7" id="KW-1185">Reference proteome</keyword>
<dbReference type="InterPro" id="IPR028082">
    <property type="entry name" value="Peripla_BP_I"/>
</dbReference>
<name>A0ABV7AGV3_9RHOB</name>
<comment type="caution">
    <text evidence="6">The sequence shown here is derived from an EMBL/GenBank/DDBJ whole genome shotgun (WGS) entry which is preliminary data.</text>
</comment>